<dbReference type="EMBL" id="CADEPI010000034">
    <property type="protein sequence ID" value="CAB3367906.1"/>
    <property type="molecule type" value="Genomic_DNA"/>
</dbReference>
<dbReference type="InterPro" id="IPR003598">
    <property type="entry name" value="Ig_sub2"/>
</dbReference>
<organism evidence="9 10">
    <name type="scientific">Cloeon dipterum</name>
    <dbReference type="NCBI Taxonomy" id="197152"/>
    <lineage>
        <taxon>Eukaryota</taxon>
        <taxon>Metazoa</taxon>
        <taxon>Ecdysozoa</taxon>
        <taxon>Arthropoda</taxon>
        <taxon>Hexapoda</taxon>
        <taxon>Insecta</taxon>
        <taxon>Pterygota</taxon>
        <taxon>Palaeoptera</taxon>
        <taxon>Ephemeroptera</taxon>
        <taxon>Pisciforma</taxon>
        <taxon>Baetidae</taxon>
        <taxon>Cloeon</taxon>
    </lineage>
</organism>
<dbReference type="SMART" id="SM00409">
    <property type="entry name" value="IG"/>
    <property type="match status" value="1"/>
</dbReference>
<dbReference type="Pfam" id="PF13927">
    <property type="entry name" value="Ig_3"/>
    <property type="match status" value="1"/>
</dbReference>
<dbReference type="Pfam" id="PF13855">
    <property type="entry name" value="LRR_8"/>
    <property type="match status" value="2"/>
</dbReference>
<dbReference type="GO" id="GO:0071944">
    <property type="term" value="C:cell periphery"/>
    <property type="evidence" value="ECO:0007669"/>
    <property type="project" value="UniProtKB-ARBA"/>
</dbReference>
<evidence type="ECO:0000259" key="8">
    <source>
        <dbReference type="PROSITE" id="PS50835"/>
    </source>
</evidence>
<dbReference type="InterPro" id="IPR003599">
    <property type="entry name" value="Ig_sub"/>
</dbReference>
<feature type="transmembrane region" description="Helical" evidence="6">
    <location>
        <begin position="391"/>
        <end position="417"/>
    </location>
</feature>
<dbReference type="PANTHER" id="PTHR24366:SF163">
    <property type="entry name" value="KEKKON4"/>
    <property type="match status" value="1"/>
</dbReference>
<feature type="compositionally biased region" description="Basic and acidic residues" evidence="5">
    <location>
        <begin position="639"/>
        <end position="649"/>
    </location>
</feature>
<evidence type="ECO:0000256" key="2">
    <source>
        <dbReference type="ARBA" id="ARBA00022729"/>
    </source>
</evidence>
<dbReference type="SMART" id="SM00408">
    <property type="entry name" value="IGc2"/>
    <property type="match status" value="1"/>
</dbReference>
<dbReference type="InterPro" id="IPR001611">
    <property type="entry name" value="Leu-rich_rpt"/>
</dbReference>
<dbReference type="PANTHER" id="PTHR24366">
    <property type="entry name" value="IG(IMMUNOGLOBULIN) AND LRR(LEUCINE RICH REPEAT) DOMAINS"/>
    <property type="match status" value="1"/>
</dbReference>
<evidence type="ECO:0000313" key="9">
    <source>
        <dbReference type="EMBL" id="CAB3367906.1"/>
    </source>
</evidence>
<dbReference type="SUPFAM" id="SSF52058">
    <property type="entry name" value="L domain-like"/>
    <property type="match status" value="1"/>
</dbReference>
<feature type="region of interest" description="Disordered" evidence="5">
    <location>
        <begin position="554"/>
        <end position="590"/>
    </location>
</feature>
<dbReference type="SMART" id="SM00082">
    <property type="entry name" value="LRRCT"/>
    <property type="match status" value="1"/>
</dbReference>
<dbReference type="SMART" id="SM00369">
    <property type="entry name" value="LRR_TYP"/>
    <property type="match status" value="6"/>
</dbReference>
<evidence type="ECO:0000313" key="10">
    <source>
        <dbReference type="Proteomes" id="UP000494165"/>
    </source>
</evidence>
<evidence type="ECO:0000256" key="6">
    <source>
        <dbReference type="SAM" id="Phobius"/>
    </source>
</evidence>
<dbReference type="AlphaFoldDB" id="A0A8S1CG11"/>
<dbReference type="InterPro" id="IPR003591">
    <property type="entry name" value="Leu-rich_rpt_typical-subtyp"/>
</dbReference>
<dbReference type="InterPro" id="IPR013783">
    <property type="entry name" value="Ig-like_fold"/>
</dbReference>
<feature type="region of interest" description="Disordered" evidence="5">
    <location>
        <begin position="426"/>
        <end position="445"/>
    </location>
</feature>
<keyword evidence="2 7" id="KW-0732">Signal</keyword>
<feature type="compositionally biased region" description="Basic residues" evidence="5">
    <location>
        <begin position="426"/>
        <end position="435"/>
    </location>
</feature>
<dbReference type="Proteomes" id="UP000494165">
    <property type="component" value="Unassembled WGS sequence"/>
</dbReference>
<keyword evidence="4" id="KW-1015">Disulfide bond</keyword>
<accession>A0A8S1CG11</accession>
<evidence type="ECO:0000256" key="4">
    <source>
        <dbReference type="ARBA" id="ARBA00023157"/>
    </source>
</evidence>
<dbReference type="InterPro" id="IPR036179">
    <property type="entry name" value="Ig-like_dom_sf"/>
</dbReference>
<evidence type="ECO:0000256" key="1">
    <source>
        <dbReference type="ARBA" id="ARBA00022614"/>
    </source>
</evidence>
<keyword evidence="3" id="KW-0677">Repeat</keyword>
<gene>
    <name evidence="9" type="ORF">CLODIP_2_CD04094</name>
</gene>
<dbReference type="InterPro" id="IPR000483">
    <property type="entry name" value="Cys-rich_flank_reg_C"/>
</dbReference>
<feature type="chain" id="PRO_5035847646" description="Ig-like domain-containing protein" evidence="7">
    <location>
        <begin position="29"/>
        <end position="778"/>
    </location>
</feature>
<feature type="compositionally biased region" description="Polar residues" evidence="5">
    <location>
        <begin position="650"/>
        <end position="668"/>
    </location>
</feature>
<feature type="domain" description="Ig-like" evidence="8">
    <location>
        <begin position="271"/>
        <end position="376"/>
    </location>
</feature>
<proteinExistence type="predicted"/>
<dbReference type="CDD" id="cd00096">
    <property type="entry name" value="Ig"/>
    <property type="match status" value="1"/>
</dbReference>
<keyword evidence="6" id="KW-1133">Transmembrane helix</keyword>
<feature type="compositionally biased region" description="Acidic residues" evidence="5">
    <location>
        <begin position="765"/>
        <end position="778"/>
    </location>
</feature>
<dbReference type="InterPro" id="IPR032675">
    <property type="entry name" value="LRR_dom_sf"/>
</dbReference>
<name>A0A8S1CG11_9INSE</name>
<dbReference type="PROSITE" id="PS51450">
    <property type="entry name" value="LRR"/>
    <property type="match status" value="1"/>
</dbReference>
<evidence type="ECO:0000256" key="5">
    <source>
        <dbReference type="SAM" id="MobiDB-lite"/>
    </source>
</evidence>
<dbReference type="InterPro" id="IPR007110">
    <property type="entry name" value="Ig-like_dom"/>
</dbReference>
<dbReference type="Gene3D" id="2.60.40.10">
    <property type="entry name" value="Immunoglobulins"/>
    <property type="match status" value="1"/>
</dbReference>
<protein>
    <recommendedName>
        <fullName evidence="8">Ig-like domain-containing protein</fullName>
    </recommendedName>
</protein>
<comment type="caution">
    <text evidence="9">The sequence shown here is derived from an EMBL/GenBank/DDBJ whole genome shotgun (WGS) entry which is preliminary data.</text>
</comment>
<feature type="region of interest" description="Disordered" evidence="5">
    <location>
        <begin position="638"/>
        <end position="778"/>
    </location>
</feature>
<feature type="signal peptide" evidence="7">
    <location>
        <begin position="1"/>
        <end position="28"/>
    </location>
</feature>
<dbReference type="SUPFAM" id="SSF48726">
    <property type="entry name" value="Immunoglobulin"/>
    <property type="match status" value="1"/>
</dbReference>
<reference evidence="9 10" key="1">
    <citation type="submission" date="2020-04" db="EMBL/GenBank/DDBJ databases">
        <authorList>
            <person name="Alioto T."/>
            <person name="Alioto T."/>
            <person name="Gomez Garrido J."/>
        </authorList>
    </citation>
    <scope>NUCLEOTIDE SEQUENCE [LARGE SCALE GENOMIC DNA]</scope>
</reference>
<dbReference type="OrthoDB" id="5954366at2759"/>
<dbReference type="PROSITE" id="PS50835">
    <property type="entry name" value="IG_LIKE"/>
    <property type="match status" value="1"/>
</dbReference>
<feature type="compositionally biased region" description="Low complexity" evidence="5">
    <location>
        <begin position="577"/>
        <end position="589"/>
    </location>
</feature>
<feature type="compositionally biased region" description="Polar residues" evidence="5">
    <location>
        <begin position="564"/>
        <end position="573"/>
    </location>
</feature>
<evidence type="ECO:0000256" key="7">
    <source>
        <dbReference type="SAM" id="SignalP"/>
    </source>
</evidence>
<keyword evidence="6" id="KW-0472">Membrane</keyword>
<keyword evidence="10" id="KW-1185">Reference proteome</keyword>
<sequence>MPPPSRGAARRWLAVSLLLLMAVQLTASSVDWTNRCAELGCNCRWVQGKKAADCERISAIPELSSEIQVLNVSYNEITYIHKNAFEEVGLVNLHKLFMRGCNITVIDPGAFNGLEIVIEIDLSNNQISKLDHRTFHENHRLRLLYLSNNPIEQLEDGLFRNHSFLQTVELENNRIHTIGPKTFQNTPALQRLKLEGNRLTFLKLNTVSQMTKLKSLGLANNPWRCDCKMRPLRDWVTERNLNTQPTHCLEPERLKDKLWSEIASNEFACPPRLALASSSVAASTGGNVTLSCRATGDPQPSIDWVYNSLVLGNASRAAHSGYQQHYAVQRRESRHGTEMWANLTVINVRTSDSGRYTCAARNPGGIEEVFVYLAVSESAGGFIAGASTGDLYVWFVSLMVAALVLLVLVLLLCYCLCRRKASRQRHRTQMLKKHPHEQISSNGDLLSGEDEQEKALITKINPLQKPPRRIESAQSSVNGSQTTDLNRSHLIIEDGGVTGNGGTTGTLRTRTSEGAVSYDSLLDADEFTPSKSRQAAEMLPMRPVVAGRPDLLAFQQPAGHDSPAGSSTSTAPDNSRLPSQLLPPGGLILQPPPHLTGFGTLPYARSQSPFSVHPMMGSCGSLPILGGATAIRRPPYPHGAHDNLGRRTTVDGSSNASLNTSGVATPTRGQMRPLPATPTSTLPKYYAPIEEIEPSPTPVRRPPPDGDDQHGAGGATLSPASEEAPLLTPDAPVSPAEPASVKKKVPPKVPPKPAKRVAAAANEPLFEDAEEGEDGTEV</sequence>
<keyword evidence="1" id="KW-0433">Leucine-rich repeat</keyword>
<keyword evidence="6" id="KW-0812">Transmembrane</keyword>
<dbReference type="Gene3D" id="3.80.10.10">
    <property type="entry name" value="Ribonuclease Inhibitor"/>
    <property type="match status" value="2"/>
</dbReference>
<evidence type="ECO:0000256" key="3">
    <source>
        <dbReference type="ARBA" id="ARBA00022737"/>
    </source>
</evidence>